<name>A0A4D7C555_9SPHN</name>
<reference evidence="2" key="1">
    <citation type="submission" date="2019-04" db="EMBL/GenBank/DDBJ databases">
        <title>Complete genome sequence of Sphingomonas sp. W1-2-3.</title>
        <authorList>
            <person name="Im W.T."/>
        </authorList>
    </citation>
    <scope>NUCLEOTIDE SEQUENCE [LARGE SCALE GENOMIC DNA]</scope>
    <source>
        <strain evidence="2">W1-2-3</strain>
    </source>
</reference>
<evidence type="ECO:0000313" key="1">
    <source>
        <dbReference type="EMBL" id="QCI80231.1"/>
    </source>
</evidence>
<dbReference type="RefSeq" id="WP_222873097.1">
    <property type="nucleotide sequence ID" value="NZ_CP039704.1"/>
</dbReference>
<dbReference type="Proteomes" id="UP000298714">
    <property type="component" value="Chromosome"/>
</dbReference>
<organism evidence="1 2">
    <name type="scientific">Hankyongella ginsenosidimutans</name>
    <dbReference type="NCBI Taxonomy" id="1763828"/>
    <lineage>
        <taxon>Bacteria</taxon>
        <taxon>Pseudomonadati</taxon>
        <taxon>Pseudomonadota</taxon>
        <taxon>Alphaproteobacteria</taxon>
        <taxon>Sphingomonadales</taxon>
        <taxon>Sphingomonadaceae</taxon>
        <taxon>Hankyongella</taxon>
    </lineage>
</organism>
<gene>
    <name evidence="1" type="ORF">E6W36_14120</name>
</gene>
<evidence type="ECO:0000313" key="2">
    <source>
        <dbReference type="Proteomes" id="UP000298714"/>
    </source>
</evidence>
<dbReference type="PROSITE" id="PS51257">
    <property type="entry name" value="PROKAR_LIPOPROTEIN"/>
    <property type="match status" value="1"/>
</dbReference>
<keyword evidence="2" id="KW-1185">Reference proteome</keyword>
<accession>A0A4D7C555</accession>
<proteinExistence type="predicted"/>
<dbReference type="AlphaFoldDB" id="A0A4D7C555"/>
<dbReference type="EMBL" id="CP039704">
    <property type="protein sequence ID" value="QCI80231.1"/>
    <property type="molecule type" value="Genomic_DNA"/>
</dbReference>
<sequence>MPFAQSKIHIDPLSISLAAGLGVLLSVAACALACGYAPDALMVSLCTAHGRAILLIDPQTGAALNGIEALAAQICPHCALVGASGGAAMAWLAARTRLTHIKAYAAL</sequence>
<protein>
    <submittedName>
        <fullName evidence="1">Uncharacterized protein</fullName>
    </submittedName>
</protein>
<dbReference type="KEGG" id="hgn:E6W36_14120"/>